<evidence type="ECO:0000313" key="2">
    <source>
        <dbReference type="Proteomes" id="UP000790377"/>
    </source>
</evidence>
<protein>
    <submittedName>
        <fullName evidence="1">Uncharacterized protein</fullName>
    </submittedName>
</protein>
<proteinExistence type="predicted"/>
<dbReference type="Proteomes" id="UP000790377">
    <property type="component" value="Unassembled WGS sequence"/>
</dbReference>
<sequence>MGRASYSAPMTLQLSHQGTTPVDPSTDSGRNLALLRDSKIDQFTGAIGIALTAPLTQGGSVCTMPLYLSPAHQDIGSITFGPCKNDIPIHSLEYSDFFKVDPSFNGRTRGMACFREGAILHVTAFVLDDEDSANTQTAVDHDMQFFRELKLDIRNQIVGFDAYRGRIITHSIGTFTMFDFV</sequence>
<comment type="caution">
    <text evidence="1">The sequence shown here is derived from an EMBL/GenBank/DDBJ whole genome shotgun (WGS) entry which is preliminary data.</text>
</comment>
<organism evidence="1 2">
    <name type="scientific">Hygrophoropsis aurantiaca</name>
    <dbReference type="NCBI Taxonomy" id="72124"/>
    <lineage>
        <taxon>Eukaryota</taxon>
        <taxon>Fungi</taxon>
        <taxon>Dikarya</taxon>
        <taxon>Basidiomycota</taxon>
        <taxon>Agaricomycotina</taxon>
        <taxon>Agaricomycetes</taxon>
        <taxon>Agaricomycetidae</taxon>
        <taxon>Boletales</taxon>
        <taxon>Coniophorineae</taxon>
        <taxon>Hygrophoropsidaceae</taxon>
        <taxon>Hygrophoropsis</taxon>
    </lineage>
</organism>
<reference evidence="1" key="1">
    <citation type="journal article" date="2021" name="New Phytol.">
        <title>Evolutionary innovations through gain and loss of genes in the ectomycorrhizal Boletales.</title>
        <authorList>
            <person name="Wu G."/>
            <person name="Miyauchi S."/>
            <person name="Morin E."/>
            <person name="Kuo A."/>
            <person name="Drula E."/>
            <person name="Varga T."/>
            <person name="Kohler A."/>
            <person name="Feng B."/>
            <person name="Cao Y."/>
            <person name="Lipzen A."/>
            <person name="Daum C."/>
            <person name="Hundley H."/>
            <person name="Pangilinan J."/>
            <person name="Johnson J."/>
            <person name="Barry K."/>
            <person name="LaButti K."/>
            <person name="Ng V."/>
            <person name="Ahrendt S."/>
            <person name="Min B."/>
            <person name="Choi I.G."/>
            <person name="Park H."/>
            <person name="Plett J.M."/>
            <person name="Magnuson J."/>
            <person name="Spatafora J.W."/>
            <person name="Nagy L.G."/>
            <person name="Henrissat B."/>
            <person name="Grigoriev I.V."/>
            <person name="Yang Z.L."/>
            <person name="Xu J."/>
            <person name="Martin F.M."/>
        </authorList>
    </citation>
    <scope>NUCLEOTIDE SEQUENCE</scope>
    <source>
        <strain evidence="1">ATCC 28755</strain>
    </source>
</reference>
<evidence type="ECO:0000313" key="1">
    <source>
        <dbReference type="EMBL" id="KAH7909925.1"/>
    </source>
</evidence>
<accession>A0ACB8AA45</accession>
<gene>
    <name evidence="1" type="ORF">BJ138DRAFT_1154133</name>
</gene>
<dbReference type="EMBL" id="MU267735">
    <property type="protein sequence ID" value="KAH7909925.1"/>
    <property type="molecule type" value="Genomic_DNA"/>
</dbReference>
<name>A0ACB8AA45_9AGAM</name>
<keyword evidence="2" id="KW-1185">Reference proteome</keyword>